<dbReference type="OrthoDB" id="5464689at2"/>
<name>A0A4R6S9T0_9MICO</name>
<dbReference type="AlphaFoldDB" id="A0A4R6S9T0"/>
<sequence length="337" mass="36977">MVHRAWAALPRAEALLASRTPTTAVSVDEAHDTISAVFCDHHLAPLERREVNMNLRSVRDAGVGIELLDYGEAVRIHVGGGLENFHLVQIPLRGRATMEVGNALVQSSSRVATVPPLDREFTMRWDTGVPTLILYAERSRLRTVAEAMYGVDGERLQLGLHLHLDTVVGGDFLRALLDHHSVLERGSADGAYARRLSAELLLTRLLSAVDNSVTRSLGTWASVERVRVTPGDALVRRFEDRIEGGAAEGASVLEIAAQLGVPLRTLQSHVRAVRGTTPTALLREAQLRHAHTLLEAADPLRETVTGIAQRAGFTHLGRFSTEYRRRFAESPGDTLRR</sequence>
<dbReference type="PROSITE" id="PS00041">
    <property type="entry name" value="HTH_ARAC_FAMILY_1"/>
    <property type="match status" value="1"/>
</dbReference>
<dbReference type="Pfam" id="PF14525">
    <property type="entry name" value="AraC_binding_2"/>
    <property type="match status" value="1"/>
</dbReference>
<dbReference type="Gene3D" id="1.10.10.60">
    <property type="entry name" value="Homeodomain-like"/>
    <property type="match status" value="1"/>
</dbReference>
<keyword evidence="3" id="KW-0804">Transcription</keyword>
<dbReference type="EMBL" id="SNYA01000001">
    <property type="protein sequence ID" value="TDP95696.1"/>
    <property type="molecule type" value="Genomic_DNA"/>
</dbReference>
<dbReference type="InterPro" id="IPR018060">
    <property type="entry name" value="HTH_AraC"/>
</dbReference>
<evidence type="ECO:0000256" key="3">
    <source>
        <dbReference type="ARBA" id="ARBA00023163"/>
    </source>
</evidence>
<comment type="caution">
    <text evidence="5">The sequence shown here is derived from an EMBL/GenBank/DDBJ whole genome shotgun (WGS) entry which is preliminary data.</text>
</comment>
<keyword evidence="2" id="KW-0238">DNA-binding</keyword>
<dbReference type="PANTHER" id="PTHR46796:SF12">
    <property type="entry name" value="HTH-TYPE DNA-BINDING TRANSCRIPTIONAL ACTIVATOR EUTR"/>
    <property type="match status" value="1"/>
</dbReference>
<dbReference type="SMART" id="SM00342">
    <property type="entry name" value="HTH_ARAC"/>
    <property type="match status" value="1"/>
</dbReference>
<dbReference type="Pfam" id="PF12833">
    <property type="entry name" value="HTH_18"/>
    <property type="match status" value="1"/>
</dbReference>
<dbReference type="GO" id="GO:0003700">
    <property type="term" value="F:DNA-binding transcription factor activity"/>
    <property type="evidence" value="ECO:0007669"/>
    <property type="project" value="InterPro"/>
</dbReference>
<dbReference type="Proteomes" id="UP000295601">
    <property type="component" value="Unassembled WGS sequence"/>
</dbReference>
<evidence type="ECO:0000313" key="6">
    <source>
        <dbReference type="Proteomes" id="UP000295601"/>
    </source>
</evidence>
<keyword evidence="1" id="KW-0805">Transcription regulation</keyword>
<proteinExistence type="predicted"/>
<reference evidence="5 6" key="1">
    <citation type="submission" date="2019-03" db="EMBL/GenBank/DDBJ databases">
        <title>Genomic analyses of the natural microbiome of Caenorhabditis elegans.</title>
        <authorList>
            <person name="Samuel B."/>
        </authorList>
    </citation>
    <scope>NUCLEOTIDE SEQUENCE [LARGE SCALE GENOMIC DNA]</scope>
    <source>
        <strain evidence="5 6">JUb18</strain>
    </source>
</reference>
<dbReference type="PROSITE" id="PS01124">
    <property type="entry name" value="HTH_ARAC_FAMILY_2"/>
    <property type="match status" value="1"/>
</dbReference>
<evidence type="ECO:0000259" key="4">
    <source>
        <dbReference type="PROSITE" id="PS01124"/>
    </source>
</evidence>
<feature type="domain" description="HTH araC/xylS-type" evidence="4">
    <location>
        <begin position="236"/>
        <end position="337"/>
    </location>
</feature>
<dbReference type="InterPro" id="IPR035418">
    <property type="entry name" value="AraC-bd_2"/>
</dbReference>
<organism evidence="5 6">
    <name type="scientific">Leucobacter luti</name>
    <dbReference type="NCBI Taxonomy" id="340320"/>
    <lineage>
        <taxon>Bacteria</taxon>
        <taxon>Bacillati</taxon>
        <taxon>Actinomycetota</taxon>
        <taxon>Actinomycetes</taxon>
        <taxon>Micrococcales</taxon>
        <taxon>Microbacteriaceae</taxon>
        <taxon>Leucobacter</taxon>
    </lineage>
</organism>
<keyword evidence="6" id="KW-1185">Reference proteome</keyword>
<dbReference type="InterPro" id="IPR050204">
    <property type="entry name" value="AraC_XylS_family_regulators"/>
</dbReference>
<evidence type="ECO:0000313" key="5">
    <source>
        <dbReference type="EMBL" id="TDP95696.1"/>
    </source>
</evidence>
<dbReference type="GO" id="GO:0043565">
    <property type="term" value="F:sequence-specific DNA binding"/>
    <property type="evidence" value="ECO:0007669"/>
    <property type="project" value="InterPro"/>
</dbReference>
<protein>
    <submittedName>
        <fullName evidence="5">AraC family transcriptional regulator</fullName>
    </submittedName>
</protein>
<evidence type="ECO:0000256" key="1">
    <source>
        <dbReference type="ARBA" id="ARBA00023015"/>
    </source>
</evidence>
<gene>
    <name evidence="5" type="ORF">EDF62_0390</name>
</gene>
<dbReference type="InterPro" id="IPR018062">
    <property type="entry name" value="HTH_AraC-typ_CS"/>
</dbReference>
<evidence type="ECO:0000256" key="2">
    <source>
        <dbReference type="ARBA" id="ARBA00023125"/>
    </source>
</evidence>
<accession>A0A4R6S9T0</accession>
<dbReference type="PANTHER" id="PTHR46796">
    <property type="entry name" value="HTH-TYPE TRANSCRIPTIONAL ACTIVATOR RHAS-RELATED"/>
    <property type="match status" value="1"/>
</dbReference>
<dbReference type="RefSeq" id="WP_133615580.1">
    <property type="nucleotide sequence ID" value="NZ_SNYA01000001.1"/>
</dbReference>